<evidence type="ECO:0000313" key="1">
    <source>
        <dbReference type="EMBL" id="KAH7970345.1"/>
    </source>
</evidence>
<evidence type="ECO:0000313" key="2">
    <source>
        <dbReference type="Proteomes" id="UP000821865"/>
    </source>
</evidence>
<dbReference type="EMBL" id="CM023480">
    <property type="protein sequence ID" value="KAH7970345.1"/>
    <property type="molecule type" value="Genomic_DNA"/>
</dbReference>
<accession>A0ACB8DI65</accession>
<sequence length="840" mass="91289">MTTARATGETVRSLIIAELAERALVNENVRAAELQQIRLQERLENAKSEVLIYRETVKRDEEAVKSERDRLETKEAYLKSLKQVSKSMAGKPSAMEKQLDKEIKRSSDLNAELEKDKQRVDAILRHARALEEEVKRPYDLPNLEKRYAELQEEVKSKEEAERAIDEELRKARSKKQRAAQDELNAFIVQLAKLNVEIATIKKQNQELQDEIRHAEEMVKASATTQTLQLYPVVKTPQSKSCSASLDASTSFHFETLATPSTSKKSISMGAPARLEKEPPPRSAAPSMSPLLMPPPNSAVARPRPAAGGPKPESLTLMRELQLLLESATSPKPAARKRPVSSTSVDLSIITPSRKQPRIHDGGALSSTTALKPHQQLHVPPNERASPSLAARATPAPPGTQHEVASAPAHQATSSQPAAANAALPFGKQTSPRTLRDKRFIPAPPMNRRAPTPNDQRPPGHGRQQEEQTHQGAQISQPPARQHLLEQLSTASPSRTAQPLLQSLAKSSSQWSRELQKERPFCAAQPAHPPDDQHVVEEVDLPSSTGMAQREPAKSTTTSAKWIAALQEQQFYRTARIAKPASGQQALERLGLPGPSRATQRQAIPHPSTALSEASRGLQEWQSVCAAELAQPPKQGHMLEQTPTLSASHMGQRQAAQSPVTSAEWNALDTQSPEQGEIPKPTDSQSSKESQSQSEFSFGAAAMSPGASGEDAGFTLFGEDDNSEGGGFLSMGGTVAFGKHIYVIGGYDGQGQVSSVERYDTDLDIWEMVAPLNTRRSALSAAVLDGKIYALGGYDGQEYLSTVEVYDPATNVWTTGPPMPSCKSGQASCSSPAPCVLHKVL</sequence>
<reference evidence="1" key="1">
    <citation type="submission" date="2020-05" db="EMBL/GenBank/DDBJ databases">
        <title>Large-scale comparative analyses of tick genomes elucidate their genetic diversity and vector capacities.</title>
        <authorList>
            <person name="Jia N."/>
            <person name="Wang J."/>
            <person name="Shi W."/>
            <person name="Du L."/>
            <person name="Sun Y."/>
            <person name="Zhan W."/>
            <person name="Jiang J."/>
            <person name="Wang Q."/>
            <person name="Zhang B."/>
            <person name="Ji P."/>
            <person name="Sakyi L.B."/>
            <person name="Cui X."/>
            <person name="Yuan T."/>
            <person name="Jiang B."/>
            <person name="Yang W."/>
            <person name="Lam T.T.-Y."/>
            <person name="Chang Q."/>
            <person name="Ding S."/>
            <person name="Wang X."/>
            <person name="Zhu J."/>
            <person name="Ruan X."/>
            <person name="Zhao L."/>
            <person name="Wei J."/>
            <person name="Que T."/>
            <person name="Du C."/>
            <person name="Cheng J."/>
            <person name="Dai P."/>
            <person name="Han X."/>
            <person name="Huang E."/>
            <person name="Gao Y."/>
            <person name="Liu J."/>
            <person name="Shao H."/>
            <person name="Ye R."/>
            <person name="Li L."/>
            <person name="Wei W."/>
            <person name="Wang X."/>
            <person name="Wang C."/>
            <person name="Yang T."/>
            <person name="Huo Q."/>
            <person name="Li W."/>
            <person name="Guo W."/>
            <person name="Chen H."/>
            <person name="Zhou L."/>
            <person name="Ni X."/>
            <person name="Tian J."/>
            <person name="Zhou Y."/>
            <person name="Sheng Y."/>
            <person name="Liu T."/>
            <person name="Pan Y."/>
            <person name="Xia L."/>
            <person name="Li J."/>
            <person name="Zhao F."/>
            <person name="Cao W."/>
        </authorList>
    </citation>
    <scope>NUCLEOTIDE SEQUENCE</scope>
    <source>
        <strain evidence="1">Dsil-2018</strain>
    </source>
</reference>
<name>A0ACB8DI65_DERSI</name>
<comment type="caution">
    <text evidence="1">The sequence shown here is derived from an EMBL/GenBank/DDBJ whole genome shotgun (WGS) entry which is preliminary data.</text>
</comment>
<dbReference type="Proteomes" id="UP000821865">
    <property type="component" value="Chromosome 11"/>
</dbReference>
<proteinExistence type="predicted"/>
<organism evidence="1 2">
    <name type="scientific">Dermacentor silvarum</name>
    <name type="common">Tick</name>
    <dbReference type="NCBI Taxonomy" id="543639"/>
    <lineage>
        <taxon>Eukaryota</taxon>
        <taxon>Metazoa</taxon>
        <taxon>Ecdysozoa</taxon>
        <taxon>Arthropoda</taxon>
        <taxon>Chelicerata</taxon>
        <taxon>Arachnida</taxon>
        <taxon>Acari</taxon>
        <taxon>Parasitiformes</taxon>
        <taxon>Ixodida</taxon>
        <taxon>Ixodoidea</taxon>
        <taxon>Ixodidae</taxon>
        <taxon>Rhipicephalinae</taxon>
        <taxon>Dermacentor</taxon>
    </lineage>
</organism>
<gene>
    <name evidence="1" type="ORF">HPB49_004071</name>
</gene>
<keyword evidence="2" id="KW-1185">Reference proteome</keyword>
<protein>
    <submittedName>
        <fullName evidence="1">Uncharacterized protein</fullName>
    </submittedName>
</protein>